<protein>
    <submittedName>
        <fullName evidence="3">Uncharacterized protein</fullName>
    </submittedName>
</protein>
<organism evidence="3 4">
    <name type="scientific">Phocoena sinus</name>
    <name type="common">Vaquita</name>
    <dbReference type="NCBI Taxonomy" id="42100"/>
    <lineage>
        <taxon>Eukaryota</taxon>
        <taxon>Metazoa</taxon>
        <taxon>Chordata</taxon>
        <taxon>Craniata</taxon>
        <taxon>Vertebrata</taxon>
        <taxon>Euteleostomi</taxon>
        <taxon>Mammalia</taxon>
        <taxon>Eutheria</taxon>
        <taxon>Laurasiatheria</taxon>
        <taxon>Artiodactyla</taxon>
        <taxon>Whippomorpha</taxon>
        <taxon>Cetacea</taxon>
        <taxon>Odontoceti</taxon>
        <taxon>Phocoenidae</taxon>
        <taxon>Phocoena</taxon>
    </lineage>
</organism>
<sequence length="99" mass="11333">ICYSQKFNMTRDKPFKISENSGSKCVISMHSRTTTIIQDPKNPEHTKTFTFDLAYWSHNGFQKDKDGVFISADPSSKFAGQVNCFKTTSMVVFFFLIKC</sequence>
<proteinExistence type="predicted"/>
<dbReference type="Proteomes" id="UP000694554">
    <property type="component" value="Chromosome 1"/>
</dbReference>
<dbReference type="GeneTree" id="ENSGT00940000178689"/>
<keyword evidence="1" id="KW-0547">Nucleotide-binding</keyword>
<dbReference type="Gene3D" id="3.40.850.10">
    <property type="entry name" value="Kinesin motor domain"/>
    <property type="match status" value="1"/>
</dbReference>
<reference evidence="3" key="1">
    <citation type="submission" date="2019-08" db="EMBL/GenBank/DDBJ databases">
        <title>Phocoena sinus (Vaquita) genome, mPhoSin1, primary haplotype.</title>
        <authorList>
            <person name="Morin P."/>
            <person name="Mountcastle J."/>
            <person name="Fungtammasan C."/>
            <person name="Rhie A."/>
            <person name="Rojas-Bracho L."/>
            <person name="Smith C.R."/>
            <person name="Taylor B.L."/>
            <person name="Gulland F.M.D."/>
            <person name="Musser W."/>
            <person name="Houck M."/>
            <person name="Haase B."/>
            <person name="Paez S."/>
            <person name="Howe K."/>
            <person name="Torrance J."/>
            <person name="Formenti G."/>
            <person name="Phillippy A."/>
            <person name="Ryder O."/>
            <person name="Jarvis E.D."/>
            <person name="Fedrigo O."/>
        </authorList>
    </citation>
    <scope>NUCLEOTIDE SEQUENCE [LARGE SCALE GENOMIC DNA]</scope>
</reference>
<dbReference type="AlphaFoldDB" id="A0A8C9B4D2"/>
<name>A0A8C9B4D2_PHOSS</name>
<evidence type="ECO:0000256" key="1">
    <source>
        <dbReference type="ARBA" id="ARBA00022741"/>
    </source>
</evidence>
<accession>A0A8C9B4D2</accession>
<dbReference type="InterPro" id="IPR036961">
    <property type="entry name" value="Kinesin_motor_dom_sf"/>
</dbReference>
<evidence type="ECO:0000256" key="2">
    <source>
        <dbReference type="ARBA" id="ARBA00022840"/>
    </source>
</evidence>
<keyword evidence="2" id="KW-0067">ATP-binding</keyword>
<reference evidence="3" key="2">
    <citation type="submission" date="2025-08" db="UniProtKB">
        <authorList>
            <consortium name="Ensembl"/>
        </authorList>
    </citation>
    <scope>IDENTIFICATION</scope>
</reference>
<keyword evidence="4" id="KW-1185">Reference proteome</keyword>
<dbReference type="GO" id="GO:0005524">
    <property type="term" value="F:ATP binding"/>
    <property type="evidence" value="ECO:0007669"/>
    <property type="project" value="UniProtKB-KW"/>
</dbReference>
<evidence type="ECO:0000313" key="4">
    <source>
        <dbReference type="Proteomes" id="UP000694554"/>
    </source>
</evidence>
<dbReference type="Ensembl" id="ENSPSNT00000004505.1">
    <property type="protein sequence ID" value="ENSPSNP00000003943.1"/>
    <property type="gene ID" value="ENSPSNG00000002969.1"/>
</dbReference>
<reference evidence="3" key="3">
    <citation type="submission" date="2025-09" db="UniProtKB">
        <authorList>
            <consortium name="Ensembl"/>
        </authorList>
    </citation>
    <scope>IDENTIFICATION</scope>
</reference>
<evidence type="ECO:0000313" key="3">
    <source>
        <dbReference type="Ensembl" id="ENSPSNP00000003943.1"/>
    </source>
</evidence>